<proteinExistence type="predicted"/>
<dbReference type="Gene3D" id="3.30.70.330">
    <property type="match status" value="1"/>
</dbReference>
<evidence type="ECO:0000313" key="1">
    <source>
        <dbReference type="EMBL" id="KTW30271.1"/>
    </source>
</evidence>
<reference evidence="2" key="1">
    <citation type="journal article" date="2016" name="Nat. Commun.">
        <title>Genome analysis of three Pneumocystis species reveals adaptation mechanisms to life exclusively in mammalian hosts.</title>
        <authorList>
            <person name="Ma L."/>
            <person name="Chen Z."/>
            <person name="Huang D.W."/>
            <person name="Kutty G."/>
            <person name="Ishihara M."/>
            <person name="Wang H."/>
            <person name="Abouelleil A."/>
            <person name="Bishop L."/>
            <person name="Davey E."/>
            <person name="Deng R."/>
            <person name="Deng X."/>
            <person name="Fan L."/>
            <person name="Fantoni G."/>
            <person name="Fitzgerald M."/>
            <person name="Gogineni E."/>
            <person name="Goldberg J.M."/>
            <person name="Handley G."/>
            <person name="Hu X."/>
            <person name="Huber C."/>
            <person name="Jiao X."/>
            <person name="Jones K."/>
            <person name="Levin J.Z."/>
            <person name="Liu Y."/>
            <person name="Macdonald P."/>
            <person name="Melnikov A."/>
            <person name="Raley C."/>
            <person name="Sassi M."/>
            <person name="Sherman B.T."/>
            <person name="Song X."/>
            <person name="Sykes S."/>
            <person name="Tran B."/>
            <person name="Walsh L."/>
            <person name="Xia Y."/>
            <person name="Yang J."/>
            <person name="Young S."/>
            <person name="Zeng Q."/>
            <person name="Zheng X."/>
            <person name="Stephens R."/>
            <person name="Nusbaum C."/>
            <person name="Birren B.W."/>
            <person name="Azadi P."/>
            <person name="Lempicki R.A."/>
            <person name="Cuomo C.A."/>
            <person name="Kovacs J.A."/>
        </authorList>
    </citation>
    <scope>NUCLEOTIDE SEQUENCE [LARGE SCALE GENOMIC DNA]</scope>
    <source>
        <strain evidence="2">B80</strain>
    </source>
</reference>
<dbReference type="InterPro" id="IPR012677">
    <property type="entry name" value="Nucleotide-bd_a/b_plait_sf"/>
</dbReference>
<evidence type="ECO:0000313" key="2">
    <source>
        <dbReference type="Proteomes" id="UP000054454"/>
    </source>
</evidence>
<accession>A0A0W4ZPI8</accession>
<evidence type="ECO:0008006" key="3">
    <source>
        <dbReference type="Google" id="ProtNLM"/>
    </source>
</evidence>
<dbReference type="GO" id="GO:0003676">
    <property type="term" value="F:nucleic acid binding"/>
    <property type="evidence" value="ECO:0007669"/>
    <property type="project" value="InterPro"/>
</dbReference>
<gene>
    <name evidence="1" type="ORF">T552_00747</name>
</gene>
<dbReference type="RefSeq" id="XP_018227062.1">
    <property type="nucleotide sequence ID" value="XM_018369350.1"/>
</dbReference>
<dbReference type="SUPFAM" id="SSF54928">
    <property type="entry name" value="RNA-binding domain, RBD"/>
    <property type="match status" value="1"/>
</dbReference>
<dbReference type="GeneID" id="28935552"/>
<name>A0A0W4ZPI8_PNEC8</name>
<comment type="caution">
    <text evidence="1">The sequence shown here is derived from an EMBL/GenBank/DDBJ whole genome shotgun (WGS) entry which is preliminary data.</text>
</comment>
<dbReference type="AlphaFoldDB" id="A0A0W4ZPI8"/>
<protein>
    <recommendedName>
        <fullName evidence="3">RRM domain-containing protein</fullName>
    </recommendedName>
</protein>
<organism evidence="1 2">
    <name type="scientific">Pneumocystis carinii (strain B80)</name>
    <name type="common">Rat pneumocystis pneumonia agent</name>
    <name type="synonym">Pneumocystis carinii f. sp. carinii</name>
    <dbReference type="NCBI Taxonomy" id="1408658"/>
    <lineage>
        <taxon>Eukaryota</taxon>
        <taxon>Fungi</taxon>
        <taxon>Dikarya</taxon>
        <taxon>Ascomycota</taxon>
        <taxon>Taphrinomycotina</taxon>
        <taxon>Pneumocystomycetes</taxon>
        <taxon>Pneumocystaceae</taxon>
        <taxon>Pneumocystis</taxon>
    </lineage>
</organism>
<dbReference type="EMBL" id="LFVZ01000003">
    <property type="protein sequence ID" value="KTW30271.1"/>
    <property type="molecule type" value="Genomic_DNA"/>
</dbReference>
<dbReference type="VEuPathDB" id="FungiDB:T552_00747"/>
<dbReference type="InterPro" id="IPR035979">
    <property type="entry name" value="RBD_domain_sf"/>
</dbReference>
<dbReference type="OrthoDB" id="21643at2759"/>
<sequence length="474" mass="56192">MGKIQEKRIFIGNLPINICKQDLERWLLSFGKIIGPLEIIRKLQGKLSSIKGRGIVKKKTGRENCFAYASLEMTEESWNRFQSESKKNVFVSCQLRVEEAKPLYQDLKIIENERNQLDCISKVKLRKKWTRNVLYGSLAENINLIKDEMVNDETKGWFKGTYGRSISIMRFKDAITGKKKILFDPIEKINLKKLDGEIVDKNVLELTYLFDESSGQWFNGKFDRIDSGKIDIKINEELEKSLDYQFKQEKQRNLFILNEMFHDPLIEEKLNKENESNLFNFKEHISYQSQNSSESFNKDDYVNAETVLTSELITKDDLLNKPNSEKTFSLKTEKSTVNLEELKSIFSSKKEVDLQNIQENNFCFFDDNSDSDDEIINENHKETNVNANNIPILNKRCFFNNYSREFPLFFPHFNNQELYTLSVFSKVPNIFSQEINNEEIEKKWLDTRKEFTRDWKRKWKEAQKRKRRLLRRKI</sequence>
<dbReference type="Proteomes" id="UP000054454">
    <property type="component" value="Unassembled WGS sequence"/>
</dbReference>
<keyword evidence="2" id="KW-1185">Reference proteome</keyword>